<dbReference type="InterPro" id="IPR007492">
    <property type="entry name" value="LytTR_DNA-bd_dom"/>
</dbReference>
<dbReference type="GO" id="GO:0003677">
    <property type="term" value="F:DNA binding"/>
    <property type="evidence" value="ECO:0007669"/>
    <property type="project" value="InterPro"/>
</dbReference>
<evidence type="ECO:0000313" key="4">
    <source>
        <dbReference type="EMBL" id="NGP87952.1"/>
    </source>
</evidence>
<dbReference type="Proteomes" id="UP000479132">
    <property type="component" value="Unassembled WGS sequence"/>
</dbReference>
<accession>A0A6M1TCL2</accession>
<dbReference type="SMART" id="SM00850">
    <property type="entry name" value="LytTR"/>
    <property type="match status" value="1"/>
</dbReference>
<dbReference type="Gene3D" id="2.40.50.1020">
    <property type="entry name" value="LytTr DNA-binding domain"/>
    <property type="match status" value="1"/>
</dbReference>
<sequence>MTCLIVDDEPSAQQILERYISDVPRLELLKSCDDALQARSYLTDHHADLLLLDINMPTLSGISFLKSLRNPPEVILTTAYDEYALEGYELDVIDYLLKPFSFERFLQAISKYEDRVQNDNQQNTLFIKADHKTYRIDSDSISYIESLGDYITIHISDKKLTTYETLKNIQTKLPSNFMRVHKSFIVCIDKVNYLEGNRLILSTDEIPIGGTYREKVKSRFNIS</sequence>
<evidence type="ECO:0000256" key="1">
    <source>
        <dbReference type="PROSITE-ProRule" id="PRU00169"/>
    </source>
</evidence>
<feature type="domain" description="HTH LytTR-type" evidence="3">
    <location>
        <begin position="125"/>
        <end position="222"/>
    </location>
</feature>
<evidence type="ECO:0000259" key="3">
    <source>
        <dbReference type="PROSITE" id="PS50930"/>
    </source>
</evidence>
<feature type="domain" description="Response regulatory" evidence="2">
    <location>
        <begin position="2"/>
        <end position="113"/>
    </location>
</feature>
<dbReference type="Pfam" id="PF04397">
    <property type="entry name" value="LytTR"/>
    <property type="match status" value="1"/>
</dbReference>
<evidence type="ECO:0000313" key="5">
    <source>
        <dbReference type="Proteomes" id="UP000479132"/>
    </source>
</evidence>
<feature type="modified residue" description="4-aspartylphosphate" evidence="1">
    <location>
        <position position="53"/>
    </location>
</feature>
<dbReference type="AlphaFoldDB" id="A0A6M1TCL2"/>
<dbReference type="InterPro" id="IPR046947">
    <property type="entry name" value="LytR-like"/>
</dbReference>
<comment type="caution">
    <text evidence="4">The sequence shown here is derived from an EMBL/GenBank/DDBJ whole genome shotgun (WGS) entry which is preliminary data.</text>
</comment>
<dbReference type="Gene3D" id="3.40.50.2300">
    <property type="match status" value="1"/>
</dbReference>
<dbReference type="EMBL" id="JAALLS010000006">
    <property type="protein sequence ID" value="NGP87952.1"/>
    <property type="molecule type" value="Genomic_DNA"/>
</dbReference>
<dbReference type="PANTHER" id="PTHR37299:SF1">
    <property type="entry name" value="STAGE 0 SPORULATION PROTEIN A HOMOLOG"/>
    <property type="match status" value="1"/>
</dbReference>
<evidence type="ECO:0000259" key="2">
    <source>
        <dbReference type="PROSITE" id="PS50110"/>
    </source>
</evidence>
<proteinExistence type="predicted"/>
<dbReference type="SUPFAM" id="SSF52172">
    <property type="entry name" value="CheY-like"/>
    <property type="match status" value="1"/>
</dbReference>
<reference evidence="4 5" key="1">
    <citation type="submission" date="2020-02" db="EMBL/GenBank/DDBJ databases">
        <title>Aliifodinibius halophilus 2W32, complete genome.</title>
        <authorList>
            <person name="Li Y."/>
            <person name="Wu S."/>
        </authorList>
    </citation>
    <scope>NUCLEOTIDE SEQUENCE [LARGE SCALE GENOMIC DNA]</scope>
    <source>
        <strain evidence="4 5">2W32</strain>
    </source>
</reference>
<dbReference type="InterPro" id="IPR011006">
    <property type="entry name" value="CheY-like_superfamily"/>
</dbReference>
<protein>
    <submittedName>
        <fullName evidence="4">Response regulator transcription factor</fullName>
    </submittedName>
</protein>
<dbReference type="GO" id="GO:0000156">
    <property type="term" value="F:phosphorelay response regulator activity"/>
    <property type="evidence" value="ECO:0007669"/>
    <property type="project" value="InterPro"/>
</dbReference>
<dbReference type="InterPro" id="IPR001789">
    <property type="entry name" value="Sig_transdc_resp-reg_receiver"/>
</dbReference>
<dbReference type="PROSITE" id="PS50110">
    <property type="entry name" value="RESPONSE_REGULATORY"/>
    <property type="match status" value="1"/>
</dbReference>
<keyword evidence="5" id="KW-1185">Reference proteome</keyword>
<dbReference type="Pfam" id="PF00072">
    <property type="entry name" value="Response_reg"/>
    <property type="match status" value="1"/>
</dbReference>
<keyword evidence="1" id="KW-0597">Phosphoprotein</keyword>
<dbReference type="PROSITE" id="PS50930">
    <property type="entry name" value="HTH_LYTTR"/>
    <property type="match status" value="1"/>
</dbReference>
<dbReference type="PANTHER" id="PTHR37299">
    <property type="entry name" value="TRANSCRIPTIONAL REGULATOR-RELATED"/>
    <property type="match status" value="1"/>
</dbReference>
<dbReference type="SMART" id="SM00448">
    <property type="entry name" value="REC"/>
    <property type="match status" value="1"/>
</dbReference>
<gene>
    <name evidence="4" type="ORF">G3569_06275</name>
</gene>
<organism evidence="4 5">
    <name type="scientific">Fodinibius halophilus</name>
    <dbReference type="NCBI Taxonomy" id="1736908"/>
    <lineage>
        <taxon>Bacteria</taxon>
        <taxon>Pseudomonadati</taxon>
        <taxon>Balneolota</taxon>
        <taxon>Balneolia</taxon>
        <taxon>Balneolales</taxon>
        <taxon>Balneolaceae</taxon>
        <taxon>Fodinibius</taxon>
    </lineage>
</organism>
<name>A0A6M1TCL2_9BACT</name>